<dbReference type="CDD" id="cd02009">
    <property type="entry name" value="TPP_SHCHC_synthase"/>
    <property type="match status" value="1"/>
</dbReference>
<dbReference type="AlphaFoldDB" id="A0A382IQ61"/>
<name>A0A382IQ61_9ZZZZ</name>
<dbReference type="EMBL" id="UINC01068614">
    <property type="protein sequence ID" value="SVC01372.1"/>
    <property type="molecule type" value="Genomic_DNA"/>
</dbReference>
<gene>
    <name evidence="1" type="ORF">METZ01_LOCUS254226</name>
</gene>
<dbReference type="Gene3D" id="3.40.50.970">
    <property type="match status" value="1"/>
</dbReference>
<feature type="non-terminal residue" evidence="1">
    <location>
        <position position="1"/>
    </location>
</feature>
<dbReference type="InterPro" id="IPR029061">
    <property type="entry name" value="THDP-binding"/>
</dbReference>
<dbReference type="PANTHER" id="PTHR42916:SF1">
    <property type="entry name" value="PROTEIN PHYLLO, CHLOROPLASTIC"/>
    <property type="match status" value="1"/>
</dbReference>
<dbReference type="SUPFAM" id="SSF52518">
    <property type="entry name" value="Thiamin diphosphate-binding fold (THDP-binding)"/>
    <property type="match status" value="1"/>
</dbReference>
<proteinExistence type="predicted"/>
<evidence type="ECO:0000313" key="1">
    <source>
        <dbReference type="EMBL" id="SVC01372.1"/>
    </source>
</evidence>
<sequence length="355" mass="40088">IEESLWDEFESILESSEKVMVLGGQLGPNLELIQLLNQINVPIFGDVISNLHGVEYVIKSADLLFKKVDESFSPNFLITIGQSIISKNLKLFLRRYKPKHHWHIGWGMVGDPFLSLTKTVAVSPDLFLEEWIERKINQNDQCDYQSQFIDMQEKVGKQLSSNLENAKFNYFSAVQSVLRQLPKSSVLHLGNSMPVRIANFIGMDDPTVDIWCNRGTSGIDGVLSTAVGHALAEPKRKHALIIGDLSFFYDRNGLWLNHKFPKNLQIVILNDNGGGIFNMIPGPSSQEGLTKLFTTPHKLTAKLTAEEFGLAYRSASSLEEIYGWSSGILEIFTDMKTNTETFKRLTTKVQRHEEK</sequence>
<protein>
    <submittedName>
        <fullName evidence="1">Uncharacterized protein</fullName>
    </submittedName>
</protein>
<accession>A0A382IQ61</accession>
<organism evidence="1">
    <name type="scientific">marine metagenome</name>
    <dbReference type="NCBI Taxonomy" id="408172"/>
    <lineage>
        <taxon>unclassified sequences</taxon>
        <taxon>metagenomes</taxon>
        <taxon>ecological metagenomes</taxon>
    </lineage>
</organism>
<dbReference type="Gene3D" id="3.40.50.1220">
    <property type="entry name" value="TPP-binding domain"/>
    <property type="match status" value="1"/>
</dbReference>
<reference evidence="1" key="1">
    <citation type="submission" date="2018-05" db="EMBL/GenBank/DDBJ databases">
        <authorList>
            <person name="Lanie J.A."/>
            <person name="Ng W.-L."/>
            <person name="Kazmierczak K.M."/>
            <person name="Andrzejewski T.M."/>
            <person name="Davidsen T.M."/>
            <person name="Wayne K.J."/>
            <person name="Tettelin H."/>
            <person name="Glass J.I."/>
            <person name="Rusch D."/>
            <person name="Podicherti R."/>
            <person name="Tsui H.-C.T."/>
            <person name="Winkler M.E."/>
        </authorList>
    </citation>
    <scope>NUCLEOTIDE SEQUENCE</scope>
</reference>
<dbReference type="PANTHER" id="PTHR42916">
    <property type="entry name" value="2-SUCCINYL-5-ENOLPYRUVYL-6-HYDROXY-3-CYCLOHEXENE-1-CARBOXYLATE SYNTHASE"/>
    <property type="match status" value="1"/>
</dbReference>